<dbReference type="EMBL" id="JBHTJH010000002">
    <property type="protein sequence ID" value="MFD0860841.1"/>
    <property type="molecule type" value="Genomic_DNA"/>
</dbReference>
<evidence type="ECO:0000313" key="8">
    <source>
        <dbReference type="Proteomes" id="UP001596978"/>
    </source>
</evidence>
<keyword evidence="3 6" id="KW-0812">Transmembrane</keyword>
<evidence type="ECO:0000256" key="4">
    <source>
        <dbReference type="ARBA" id="ARBA00022989"/>
    </source>
</evidence>
<keyword evidence="4 6" id="KW-1133">Transmembrane helix</keyword>
<sequence length="228" mass="26810">MKNQGLFTIIYMVILATDLVCSNVESLRPFRVITKPSVISSLFFFFLYNSGHLVKQQRNFMLAALVFFFLGDLFFLNYYDNLFFMIGFGFFFLAYLMYVFAFQFNISYHLGRLVILSVIIMIYAFWFLKKTLMGLGDYFIPIIIFMVVIFSSLQSAFFRWNQVPQKSFYLVFVGALIYLGTQTLIAYNKFVGPVPYENFFTMFTYGIAQYCIVIGILIQQRRPVEFDQ</sequence>
<evidence type="ECO:0000256" key="6">
    <source>
        <dbReference type="SAM" id="Phobius"/>
    </source>
</evidence>
<dbReference type="PANTHER" id="PTHR31885">
    <property type="entry name" value="GH04784P"/>
    <property type="match status" value="1"/>
</dbReference>
<accession>A0ABW3CST5</accession>
<evidence type="ECO:0000256" key="3">
    <source>
        <dbReference type="ARBA" id="ARBA00022692"/>
    </source>
</evidence>
<feature type="transmembrane region" description="Helical" evidence="6">
    <location>
        <begin position="199"/>
        <end position="218"/>
    </location>
</feature>
<comment type="subcellular location">
    <subcellularLocation>
        <location evidence="1">Membrane</location>
        <topology evidence="1">Multi-pass membrane protein</topology>
    </subcellularLocation>
</comment>
<evidence type="ECO:0000313" key="7">
    <source>
        <dbReference type="EMBL" id="MFD0860841.1"/>
    </source>
</evidence>
<dbReference type="Pfam" id="PF07947">
    <property type="entry name" value="YhhN"/>
    <property type="match status" value="1"/>
</dbReference>
<evidence type="ECO:0000256" key="1">
    <source>
        <dbReference type="ARBA" id="ARBA00004141"/>
    </source>
</evidence>
<dbReference type="RefSeq" id="WP_386402732.1">
    <property type="nucleotide sequence ID" value="NZ_JBHTJH010000002.1"/>
</dbReference>
<feature type="transmembrane region" description="Helical" evidence="6">
    <location>
        <begin position="32"/>
        <end position="48"/>
    </location>
</feature>
<comment type="similarity">
    <text evidence="2">Belongs to the TMEM86 family.</text>
</comment>
<feature type="transmembrane region" description="Helical" evidence="6">
    <location>
        <begin position="138"/>
        <end position="160"/>
    </location>
</feature>
<keyword evidence="8" id="KW-1185">Reference proteome</keyword>
<name>A0ABW3CST5_9FLAO</name>
<feature type="transmembrane region" description="Helical" evidence="6">
    <location>
        <begin position="109"/>
        <end position="126"/>
    </location>
</feature>
<protein>
    <submittedName>
        <fullName evidence="7">Lysoplasmalogenase family protein</fullName>
    </submittedName>
</protein>
<proteinExistence type="inferred from homology"/>
<gene>
    <name evidence="7" type="ORF">ACFQ1M_01365</name>
</gene>
<organism evidence="7 8">
    <name type="scientific">Sungkyunkwania multivorans</name>
    <dbReference type="NCBI Taxonomy" id="1173618"/>
    <lineage>
        <taxon>Bacteria</taxon>
        <taxon>Pseudomonadati</taxon>
        <taxon>Bacteroidota</taxon>
        <taxon>Flavobacteriia</taxon>
        <taxon>Flavobacteriales</taxon>
        <taxon>Flavobacteriaceae</taxon>
        <taxon>Sungkyunkwania</taxon>
    </lineage>
</organism>
<feature type="transmembrane region" description="Helical" evidence="6">
    <location>
        <begin position="167"/>
        <end position="187"/>
    </location>
</feature>
<evidence type="ECO:0000256" key="5">
    <source>
        <dbReference type="ARBA" id="ARBA00023136"/>
    </source>
</evidence>
<dbReference type="InterPro" id="IPR012506">
    <property type="entry name" value="TMEM86B-like"/>
</dbReference>
<reference evidence="8" key="1">
    <citation type="journal article" date="2019" name="Int. J. Syst. Evol. Microbiol.">
        <title>The Global Catalogue of Microorganisms (GCM) 10K type strain sequencing project: providing services to taxonomists for standard genome sequencing and annotation.</title>
        <authorList>
            <consortium name="The Broad Institute Genomics Platform"/>
            <consortium name="The Broad Institute Genome Sequencing Center for Infectious Disease"/>
            <person name="Wu L."/>
            <person name="Ma J."/>
        </authorList>
    </citation>
    <scope>NUCLEOTIDE SEQUENCE [LARGE SCALE GENOMIC DNA]</scope>
    <source>
        <strain evidence="8">CCUG 62952</strain>
    </source>
</reference>
<feature type="transmembrane region" description="Helical" evidence="6">
    <location>
        <begin position="60"/>
        <end position="76"/>
    </location>
</feature>
<comment type="caution">
    <text evidence="7">The sequence shown here is derived from an EMBL/GenBank/DDBJ whole genome shotgun (WGS) entry which is preliminary data.</text>
</comment>
<dbReference type="PANTHER" id="PTHR31885:SF6">
    <property type="entry name" value="GH04784P"/>
    <property type="match status" value="1"/>
</dbReference>
<feature type="transmembrane region" description="Helical" evidence="6">
    <location>
        <begin position="82"/>
        <end position="102"/>
    </location>
</feature>
<keyword evidence="5 6" id="KW-0472">Membrane</keyword>
<dbReference type="Proteomes" id="UP001596978">
    <property type="component" value="Unassembled WGS sequence"/>
</dbReference>
<evidence type="ECO:0000256" key="2">
    <source>
        <dbReference type="ARBA" id="ARBA00007375"/>
    </source>
</evidence>